<comment type="miscellaneous">
    <text evidence="12">This enzyme catalyzes only one turnover and therefore is not strictly catalytic. According to one definition, an enzyme is a biocatalyst that acts repeatedly and over many reaction cycles.</text>
</comment>
<keyword evidence="9" id="KW-0804">Transcription</keyword>
<feature type="active site" description="Nucleophile; methyl group acceptor" evidence="12">
    <location>
        <position position="322"/>
    </location>
</feature>
<dbReference type="GO" id="GO:0006307">
    <property type="term" value="P:DNA alkylation repair"/>
    <property type="evidence" value="ECO:0007669"/>
    <property type="project" value="UniProtKB-UniRule"/>
</dbReference>
<dbReference type="InterPro" id="IPR036631">
    <property type="entry name" value="MGMT_N_sf"/>
</dbReference>
<feature type="domain" description="HTH araC/xylS-type" evidence="15">
    <location>
        <begin position="87"/>
        <end position="184"/>
    </location>
</feature>
<dbReference type="InterPro" id="IPR009057">
    <property type="entry name" value="Homeodomain-like_sf"/>
</dbReference>
<dbReference type="PANTHER" id="PTHR10815:SF5">
    <property type="entry name" value="METHYLATED-DNA--PROTEIN-CYSTEINE METHYLTRANSFERASE"/>
    <property type="match status" value="1"/>
</dbReference>
<comment type="cofactor">
    <cofactor evidence="14">
        <name>Zn(2+)</name>
        <dbReference type="ChEBI" id="CHEBI:29105"/>
    </cofactor>
    <text evidence="14">Binds 1 zinc ion per subunit.</text>
</comment>
<dbReference type="SUPFAM" id="SSF53155">
    <property type="entry name" value="Methylated DNA-protein cysteine methyltransferase domain"/>
    <property type="match status" value="1"/>
</dbReference>
<evidence type="ECO:0000256" key="5">
    <source>
        <dbReference type="ARBA" id="ARBA00022679"/>
    </source>
</evidence>
<dbReference type="Gene3D" id="1.10.10.10">
    <property type="entry name" value="Winged helix-like DNA-binding domain superfamily/Winged helix DNA-binding domain"/>
    <property type="match status" value="1"/>
</dbReference>
<dbReference type="GO" id="GO:0003700">
    <property type="term" value="F:DNA-binding transcription factor activity"/>
    <property type="evidence" value="ECO:0007669"/>
    <property type="project" value="InterPro"/>
</dbReference>
<dbReference type="NCBIfam" id="TIGR00589">
    <property type="entry name" value="ogt"/>
    <property type="match status" value="1"/>
</dbReference>
<accession>A0A7G8BI95</accession>
<dbReference type="GO" id="GO:0008270">
    <property type="term" value="F:zinc ion binding"/>
    <property type="evidence" value="ECO:0007669"/>
    <property type="project" value="InterPro"/>
</dbReference>
<keyword evidence="5 12" id="KW-0808">Transferase</keyword>
<feature type="binding site" evidence="14">
    <location>
        <position position="40"/>
    </location>
    <ligand>
        <name>Zn(2+)</name>
        <dbReference type="ChEBI" id="CHEBI:29105"/>
    </ligand>
</feature>
<dbReference type="PIRSF" id="PIRSF000409">
    <property type="entry name" value="Ada"/>
    <property type="match status" value="1"/>
</dbReference>
<comment type="subcellular location">
    <subcellularLocation>
        <location evidence="12">Cytoplasm</location>
    </subcellularLocation>
</comment>
<keyword evidence="4 12" id="KW-0489">Methyltransferase</keyword>
<dbReference type="InterPro" id="IPR036388">
    <property type="entry name" value="WH-like_DNA-bd_sf"/>
</dbReference>
<dbReference type="SUPFAM" id="SSF46689">
    <property type="entry name" value="Homeodomain-like"/>
    <property type="match status" value="1"/>
</dbReference>
<evidence type="ECO:0000256" key="12">
    <source>
        <dbReference type="HAMAP-Rule" id="MF_00772"/>
    </source>
</evidence>
<dbReference type="FunFam" id="1.10.10.10:FF:000214">
    <property type="entry name" value="Methylated-DNA--protein-cysteine methyltransferase"/>
    <property type="match status" value="1"/>
</dbReference>
<evidence type="ECO:0000256" key="6">
    <source>
        <dbReference type="ARBA" id="ARBA00022763"/>
    </source>
</evidence>
<reference evidence="16 17" key="1">
    <citation type="submission" date="2020-08" db="EMBL/GenBank/DDBJ databases">
        <title>Edaphobacter telluris sp. nov. and Acidobacterium dinghuensis sp. nov., two acidobacteria isolated from forest soil.</title>
        <authorList>
            <person name="Fu J."/>
            <person name="Qiu L."/>
        </authorList>
    </citation>
    <scope>NUCLEOTIDE SEQUENCE [LARGE SCALE GENOMIC DNA]</scope>
    <source>
        <strain evidence="16">4Y35</strain>
    </source>
</reference>
<dbReference type="InterPro" id="IPR004026">
    <property type="entry name" value="Ada_DNA_repair_Zn-bd"/>
</dbReference>
<evidence type="ECO:0000256" key="2">
    <source>
        <dbReference type="ARBA" id="ARBA00008711"/>
    </source>
</evidence>
<dbReference type="EMBL" id="CP060394">
    <property type="protein sequence ID" value="QNI32265.1"/>
    <property type="molecule type" value="Genomic_DNA"/>
</dbReference>
<dbReference type="KEGG" id="adin:H7849_25320"/>
<dbReference type="Pfam" id="PF02805">
    <property type="entry name" value="Ada_Zn_binding"/>
    <property type="match status" value="1"/>
</dbReference>
<dbReference type="InterPro" id="IPR035451">
    <property type="entry name" value="Ada-like_dom_sf"/>
</dbReference>
<keyword evidence="17" id="KW-1185">Reference proteome</keyword>
<dbReference type="SMART" id="SM00342">
    <property type="entry name" value="HTH_ARAC"/>
    <property type="match status" value="1"/>
</dbReference>
<dbReference type="Proteomes" id="UP000515312">
    <property type="component" value="Chromosome"/>
</dbReference>
<dbReference type="Pfam" id="PF01035">
    <property type="entry name" value="DNA_binding_1"/>
    <property type="match status" value="1"/>
</dbReference>
<evidence type="ECO:0000256" key="1">
    <source>
        <dbReference type="ARBA" id="ARBA00001286"/>
    </source>
</evidence>
<dbReference type="Gene3D" id="3.40.10.10">
    <property type="entry name" value="DNA Methylphosphotriester Repair Domain"/>
    <property type="match status" value="1"/>
</dbReference>
<evidence type="ECO:0000256" key="3">
    <source>
        <dbReference type="ARBA" id="ARBA00022490"/>
    </source>
</evidence>
<comment type="catalytic activity">
    <reaction evidence="11 12">
        <text>a 6-O-methyl-2'-deoxyguanosine in DNA + L-cysteinyl-[protein] = S-methyl-L-cysteinyl-[protein] + a 2'-deoxyguanosine in DNA</text>
        <dbReference type="Rhea" id="RHEA:24000"/>
        <dbReference type="Rhea" id="RHEA-COMP:10131"/>
        <dbReference type="Rhea" id="RHEA-COMP:10132"/>
        <dbReference type="Rhea" id="RHEA-COMP:11367"/>
        <dbReference type="Rhea" id="RHEA-COMP:11368"/>
        <dbReference type="ChEBI" id="CHEBI:29950"/>
        <dbReference type="ChEBI" id="CHEBI:82612"/>
        <dbReference type="ChEBI" id="CHEBI:85445"/>
        <dbReference type="ChEBI" id="CHEBI:85448"/>
        <dbReference type="EC" id="2.1.1.63"/>
    </reaction>
</comment>
<dbReference type="EC" id="2.1.1.63" evidence="12"/>
<dbReference type="GO" id="GO:0032259">
    <property type="term" value="P:methylation"/>
    <property type="evidence" value="ECO:0007669"/>
    <property type="project" value="UniProtKB-KW"/>
</dbReference>
<dbReference type="RefSeq" id="WP_186743220.1">
    <property type="nucleotide sequence ID" value="NZ_CP060394.1"/>
</dbReference>
<dbReference type="PROSITE" id="PS01124">
    <property type="entry name" value="HTH_ARAC_FAMILY_2"/>
    <property type="match status" value="1"/>
</dbReference>
<feature type="active site" description="Nucleophile; methyl group acceptor from methylphosphotriester" evidence="13">
    <location>
        <position position="40"/>
    </location>
</feature>
<comment type="similarity">
    <text evidence="2 12">Belongs to the MGMT family.</text>
</comment>
<keyword evidence="14" id="KW-0862">Zinc</keyword>
<dbReference type="InterPro" id="IPR014048">
    <property type="entry name" value="MethylDNA_cys_MeTrfase_DNA-bd"/>
</dbReference>
<dbReference type="AlphaFoldDB" id="A0A7G8BI95"/>
<feature type="binding site" evidence="14">
    <location>
        <position position="71"/>
    </location>
    <ligand>
        <name>Zn(2+)</name>
        <dbReference type="ChEBI" id="CHEBI:29105"/>
    </ligand>
</feature>
<dbReference type="Gene3D" id="1.10.10.60">
    <property type="entry name" value="Homeodomain-like"/>
    <property type="match status" value="1"/>
</dbReference>
<comment type="function">
    <text evidence="12">Involved in the cellular defense against the biological effects of O6-methylguanine (O6-MeG) and O4-methylthymine (O4-MeT) in DNA. Repairs the methylated nucleobase in DNA by stoichiometrically transferring the methyl group to a cysteine residue in the enzyme. This is a suicide reaction: the enzyme is irreversibly inactivated.</text>
</comment>
<keyword evidence="6 12" id="KW-0227">DNA damage</keyword>
<evidence type="ECO:0000256" key="10">
    <source>
        <dbReference type="ARBA" id="ARBA00023204"/>
    </source>
</evidence>
<sequence length="354" mass="39834">MSAVQVSHQVWDRAWQMVETRKPAADMLFVYAVRTTGIYCRPSCPSRRPLRTSVEFFATSELAERAGYRACKRCAPGEAHPQAHMLTQACDYIERNIDTTIKLDKLGKIVGLSAFHTQRLFRRYLGISPRQYQQARRMEHFRKNLLTNDNVTTAMYESGFASSSRLYETANEHLGMTPTEYRRGGKDVVIRYTIVDSPLGKMLVAATDAGLCLVAFGSLETELEDELASRFPASDSRRDEANLGLMVKQILTQMTEHPVALELPLDVRATAFQRRVWKALRRIPRGQTRTYSQIAQEIGQPTAVRAVARACATNPVALVVPCHRVIGSDGALTGYRWGVERKKKLLELESVPAK</sequence>
<comment type="catalytic activity">
    <reaction evidence="1 12">
        <text>a 4-O-methyl-thymidine in DNA + L-cysteinyl-[protein] = a thymidine in DNA + S-methyl-L-cysteinyl-[protein]</text>
        <dbReference type="Rhea" id="RHEA:53428"/>
        <dbReference type="Rhea" id="RHEA-COMP:10131"/>
        <dbReference type="Rhea" id="RHEA-COMP:10132"/>
        <dbReference type="Rhea" id="RHEA-COMP:13555"/>
        <dbReference type="Rhea" id="RHEA-COMP:13556"/>
        <dbReference type="ChEBI" id="CHEBI:29950"/>
        <dbReference type="ChEBI" id="CHEBI:82612"/>
        <dbReference type="ChEBI" id="CHEBI:137386"/>
        <dbReference type="ChEBI" id="CHEBI:137387"/>
        <dbReference type="EC" id="2.1.1.63"/>
    </reaction>
</comment>
<keyword evidence="8" id="KW-0010">Activator</keyword>
<evidence type="ECO:0000256" key="8">
    <source>
        <dbReference type="ARBA" id="ARBA00023159"/>
    </source>
</evidence>
<feature type="binding site" evidence="14">
    <location>
        <position position="74"/>
    </location>
    <ligand>
        <name>Zn(2+)</name>
        <dbReference type="ChEBI" id="CHEBI:29105"/>
    </ligand>
</feature>
<dbReference type="InterPro" id="IPR016221">
    <property type="entry name" value="Bifunct_regulatory_prot_Ada"/>
</dbReference>
<keyword evidence="3 12" id="KW-0963">Cytoplasm</keyword>
<feature type="binding site" evidence="14">
    <location>
        <position position="44"/>
    </location>
    <ligand>
        <name>Zn(2+)</name>
        <dbReference type="ChEBI" id="CHEBI:29105"/>
    </ligand>
</feature>
<dbReference type="HAMAP" id="MF_00772">
    <property type="entry name" value="OGT"/>
    <property type="match status" value="1"/>
</dbReference>
<evidence type="ECO:0000256" key="11">
    <source>
        <dbReference type="ARBA" id="ARBA00049348"/>
    </source>
</evidence>
<gene>
    <name evidence="16" type="primary">ada</name>
    <name evidence="16" type="ORF">H7849_25320</name>
</gene>
<dbReference type="GO" id="GO:0003908">
    <property type="term" value="F:methylated-DNA-[protein]-cysteine S-methyltransferase activity"/>
    <property type="evidence" value="ECO:0007669"/>
    <property type="project" value="UniProtKB-UniRule"/>
</dbReference>
<dbReference type="SUPFAM" id="SSF46767">
    <property type="entry name" value="Methylated DNA-protein cysteine methyltransferase, C-terminal domain"/>
    <property type="match status" value="1"/>
</dbReference>
<dbReference type="Pfam" id="PF02870">
    <property type="entry name" value="Methyltransf_1N"/>
    <property type="match status" value="1"/>
</dbReference>
<dbReference type="InterPro" id="IPR023546">
    <property type="entry name" value="MGMT"/>
</dbReference>
<evidence type="ECO:0000313" key="16">
    <source>
        <dbReference type="EMBL" id="QNI32265.1"/>
    </source>
</evidence>
<proteinExistence type="inferred from homology"/>
<dbReference type="NCBIfam" id="NF011964">
    <property type="entry name" value="PRK15435.1"/>
    <property type="match status" value="1"/>
</dbReference>
<dbReference type="PROSITE" id="PS00374">
    <property type="entry name" value="MGMT"/>
    <property type="match status" value="1"/>
</dbReference>
<dbReference type="PANTHER" id="PTHR10815">
    <property type="entry name" value="METHYLATED-DNA--PROTEIN-CYSTEINE METHYLTRANSFERASE"/>
    <property type="match status" value="1"/>
</dbReference>
<evidence type="ECO:0000256" key="7">
    <source>
        <dbReference type="ARBA" id="ARBA00023015"/>
    </source>
</evidence>
<dbReference type="GO" id="GO:0005737">
    <property type="term" value="C:cytoplasm"/>
    <property type="evidence" value="ECO:0007669"/>
    <property type="project" value="UniProtKB-SubCell"/>
</dbReference>
<dbReference type="InterPro" id="IPR008332">
    <property type="entry name" value="MethylG_MeTrfase_N"/>
</dbReference>
<evidence type="ECO:0000256" key="14">
    <source>
        <dbReference type="PIRSR" id="PIRSR000409-3"/>
    </source>
</evidence>
<dbReference type="Pfam" id="PF12833">
    <property type="entry name" value="HTH_18"/>
    <property type="match status" value="1"/>
</dbReference>
<evidence type="ECO:0000256" key="4">
    <source>
        <dbReference type="ARBA" id="ARBA00022603"/>
    </source>
</evidence>
<organism evidence="16 17">
    <name type="scientific">Alloacidobacterium dinghuense</name>
    <dbReference type="NCBI Taxonomy" id="2763107"/>
    <lineage>
        <taxon>Bacteria</taxon>
        <taxon>Pseudomonadati</taxon>
        <taxon>Acidobacteriota</taxon>
        <taxon>Terriglobia</taxon>
        <taxon>Terriglobales</taxon>
        <taxon>Acidobacteriaceae</taxon>
        <taxon>Alloacidobacterium</taxon>
    </lineage>
</organism>
<dbReference type="SUPFAM" id="SSF57884">
    <property type="entry name" value="Ada DNA repair protein, N-terminal domain (N-Ada 10)"/>
    <property type="match status" value="1"/>
</dbReference>
<evidence type="ECO:0000259" key="15">
    <source>
        <dbReference type="PROSITE" id="PS01124"/>
    </source>
</evidence>
<dbReference type="InterPro" id="IPR036217">
    <property type="entry name" value="MethylDNA_cys_MeTrfase_DNAb"/>
</dbReference>
<name>A0A7G8BI95_9BACT</name>
<dbReference type="InterPro" id="IPR018060">
    <property type="entry name" value="HTH_AraC"/>
</dbReference>
<keyword evidence="10 12" id="KW-0234">DNA repair</keyword>
<feature type="active site" description="Nucleophile; methyl group acceptor from either O6-methylguanine or O4-methylthymine" evidence="13">
    <location>
        <position position="322"/>
    </location>
</feature>
<keyword evidence="16" id="KW-0238">DNA-binding</keyword>
<protein>
    <recommendedName>
        <fullName evidence="12">Methylated-DNA--protein-cysteine methyltransferase</fullName>
        <ecNumber evidence="12">2.1.1.63</ecNumber>
    </recommendedName>
    <alternativeName>
        <fullName evidence="12">6-O-methylguanine-DNA methyltransferase</fullName>
        <shortName evidence="12">MGMT</shortName>
    </alternativeName>
    <alternativeName>
        <fullName evidence="12">O-6-methylguanine-DNA-alkyltransferase</fullName>
    </alternativeName>
</protein>
<dbReference type="CDD" id="cd06445">
    <property type="entry name" value="ATase"/>
    <property type="match status" value="1"/>
</dbReference>
<keyword evidence="7" id="KW-0805">Transcription regulation</keyword>
<dbReference type="GO" id="GO:0043565">
    <property type="term" value="F:sequence-specific DNA binding"/>
    <property type="evidence" value="ECO:0007669"/>
    <property type="project" value="InterPro"/>
</dbReference>
<dbReference type="Gene3D" id="3.30.160.70">
    <property type="entry name" value="Methylated DNA-protein cysteine methyltransferase domain"/>
    <property type="match status" value="1"/>
</dbReference>
<evidence type="ECO:0000256" key="9">
    <source>
        <dbReference type="ARBA" id="ARBA00023163"/>
    </source>
</evidence>
<dbReference type="InterPro" id="IPR001497">
    <property type="entry name" value="MethylDNA_cys_MeTrfase_AS"/>
</dbReference>
<evidence type="ECO:0000313" key="17">
    <source>
        <dbReference type="Proteomes" id="UP000515312"/>
    </source>
</evidence>
<keyword evidence="14" id="KW-0479">Metal-binding</keyword>
<evidence type="ECO:0000256" key="13">
    <source>
        <dbReference type="PIRSR" id="PIRSR000409-1"/>
    </source>
</evidence>